<evidence type="ECO:0000313" key="1">
    <source>
        <dbReference type="EMBL" id="KAG8173094.1"/>
    </source>
</evidence>
<organism evidence="1 2">
    <name type="scientific">Oedothorax gibbosus</name>
    <dbReference type="NCBI Taxonomy" id="931172"/>
    <lineage>
        <taxon>Eukaryota</taxon>
        <taxon>Metazoa</taxon>
        <taxon>Ecdysozoa</taxon>
        <taxon>Arthropoda</taxon>
        <taxon>Chelicerata</taxon>
        <taxon>Arachnida</taxon>
        <taxon>Araneae</taxon>
        <taxon>Araneomorphae</taxon>
        <taxon>Entelegynae</taxon>
        <taxon>Araneoidea</taxon>
        <taxon>Linyphiidae</taxon>
        <taxon>Erigoninae</taxon>
        <taxon>Oedothorax</taxon>
    </lineage>
</organism>
<comment type="caution">
    <text evidence="1">The sequence shown here is derived from an EMBL/GenBank/DDBJ whole genome shotgun (WGS) entry which is preliminary data.</text>
</comment>
<reference evidence="1 2" key="1">
    <citation type="journal article" date="2022" name="Nat. Ecol. Evol.">
        <title>A masculinizing supergene underlies an exaggerated male reproductive morph in a spider.</title>
        <authorList>
            <person name="Hendrickx F."/>
            <person name="De Corte Z."/>
            <person name="Sonet G."/>
            <person name="Van Belleghem S.M."/>
            <person name="Kostlbacher S."/>
            <person name="Vangestel C."/>
        </authorList>
    </citation>
    <scope>NUCLEOTIDE SEQUENCE [LARGE SCALE GENOMIC DNA]</scope>
    <source>
        <strain evidence="1">W744_W776</strain>
    </source>
</reference>
<dbReference type="AlphaFoldDB" id="A0AAV6TMU6"/>
<protein>
    <submittedName>
        <fullName evidence="1">Uncharacterized protein</fullName>
    </submittedName>
</protein>
<accession>A0AAV6TMU6</accession>
<proteinExistence type="predicted"/>
<gene>
    <name evidence="1" type="ORF">JTE90_001078</name>
</gene>
<dbReference type="Proteomes" id="UP000827092">
    <property type="component" value="Unassembled WGS sequence"/>
</dbReference>
<sequence length="104" mass="11966">MTGLLLAKGWIFGFVFSSKIIFRVKWETKPSKVLHSIHWGRYRGFSAEKVYEVCVFDVYQVRGINGSPVQTCPKTDFLNLGYAADGFRVQKFIGNQKEELPHLH</sequence>
<dbReference type="EMBL" id="JAFNEN010002073">
    <property type="protein sequence ID" value="KAG8173094.1"/>
    <property type="molecule type" value="Genomic_DNA"/>
</dbReference>
<evidence type="ECO:0000313" key="2">
    <source>
        <dbReference type="Proteomes" id="UP000827092"/>
    </source>
</evidence>
<keyword evidence="2" id="KW-1185">Reference proteome</keyword>
<name>A0AAV6TMU6_9ARAC</name>